<dbReference type="Proteomes" id="UP001195483">
    <property type="component" value="Unassembled WGS sequence"/>
</dbReference>
<keyword evidence="2" id="KW-0472">Membrane</keyword>
<dbReference type="InterPro" id="IPR005097">
    <property type="entry name" value="Sacchrp_dh_NADP-bd"/>
</dbReference>
<dbReference type="FunFam" id="3.40.50.720:FF:000178">
    <property type="entry name" value="Saccharopine dehydrogenase-like oxidoreductase"/>
    <property type="match status" value="1"/>
</dbReference>
<accession>A0AAE0RMP4</accession>
<protein>
    <recommendedName>
        <fullName evidence="3">Saccharopine dehydrogenase NADP binding domain-containing protein</fullName>
    </recommendedName>
</protein>
<dbReference type="SUPFAM" id="SSF51735">
    <property type="entry name" value="NAD(P)-binding Rossmann-fold domains"/>
    <property type="match status" value="1"/>
</dbReference>
<dbReference type="Pfam" id="PF03435">
    <property type="entry name" value="Sacchrp_dh_NADP"/>
    <property type="match status" value="1"/>
</dbReference>
<evidence type="ECO:0000259" key="3">
    <source>
        <dbReference type="Pfam" id="PF03435"/>
    </source>
</evidence>
<keyword evidence="5" id="KW-1185">Reference proteome</keyword>
<keyword evidence="2" id="KW-0812">Transmembrane</keyword>
<dbReference type="PANTHER" id="PTHR12286">
    <property type="entry name" value="SACCHAROPINE DEHYDROGENASE-LIKE OXIDOREDUCTASE"/>
    <property type="match status" value="1"/>
</dbReference>
<evidence type="ECO:0000313" key="5">
    <source>
        <dbReference type="Proteomes" id="UP001195483"/>
    </source>
</evidence>
<dbReference type="EMBL" id="JAEAOA010002108">
    <property type="protein sequence ID" value="KAK3576277.1"/>
    <property type="molecule type" value="Genomic_DNA"/>
</dbReference>
<sequence length="427" mass="47504">MSEERIDFVVFGASGFTGQFVVEELARIADGENNLTWGVAGRSMAKLQEVLKNASSRTGKNLESIPIFIADVSSESSIADMCRQVKVVLNCVGPYRFYGDQLVKACIENGAHHLDISGEPQFLERMQLLYHGNAKKSNVYVVGACGFDSVPSDMGVTFMKKQFDGELNAVEFYVNIINGSSGTAVNTGTLESAVYGFHHSSELKSLRKSLFPTPLPRSPHKIKKRSLVFYNNDVNKWCLPFPGSDKSIIHRSVRYNYENKKQRPIQVNGYFCRPGFCEMILLIIFGIIFGIMAKFSFTRSLLLKFPSFFSAGTFKKGGPSLKQIEESSFTINLFGEGYSKKLDDPDQPHEETPDRRIVVKVSGPDAGYIATPICMVQCALTLLREKDKLPSGGGVYTTSAAFQDTSLIERLTKHNVKFELVKIEDIK</sequence>
<reference evidence="4" key="1">
    <citation type="journal article" date="2021" name="Genome Biol. Evol.">
        <title>A High-Quality Reference Genome for a Parasitic Bivalve with Doubly Uniparental Inheritance (Bivalvia: Unionida).</title>
        <authorList>
            <person name="Smith C.H."/>
        </authorList>
    </citation>
    <scope>NUCLEOTIDE SEQUENCE</scope>
    <source>
        <strain evidence="4">CHS0354</strain>
    </source>
</reference>
<gene>
    <name evidence="4" type="ORF">CHS0354_036012</name>
</gene>
<organism evidence="4 5">
    <name type="scientific">Potamilus streckersoni</name>
    <dbReference type="NCBI Taxonomy" id="2493646"/>
    <lineage>
        <taxon>Eukaryota</taxon>
        <taxon>Metazoa</taxon>
        <taxon>Spiralia</taxon>
        <taxon>Lophotrochozoa</taxon>
        <taxon>Mollusca</taxon>
        <taxon>Bivalvia</taxon>
        <taxon>Autobranchia</taxon>
        <taxon>Heteroconchia</taxon>
        <taxon>Palaeoheterodonta</taxon>
        <taxon>Unionida</taxon>
        <taxon>Unionoidea</taxon>
        <taxon>Unionidae</taxon>
        <taxon>Ambleminae</taxon>
        <taxon>Lampsilini</taxon>
        <taxon>Potamilus</taxon>
    </lineage>
</organism>
<dbReference type="InterPro" id="IPR036291">
    <property type="entry name" value="NAD(P)-bd_dom_sf"/>
</dbReference>
<reference evidence="4" key="2">
    <citation type="journal article" date="2021" name="Genome Biol. Evol.">
        <title>Developing a high-quality reference genome for a parasitic bivalve with doubly uniparental inheritance (Bivalvia: Unionida).</title>
        <authorList>
            <person name="Smith C.H."/>
        </authorList>
    </citation>
    <scope>NUCLEOTIDE SEQUENCE</scope>
    <source>
        <strain evidence="4">CHS0354</strain>
        <tissue evidence="4">Mantle</tissue>
    </source>
</reference>
<feature type="domain" description="Saccharopine dehydrogenase NADP binding" evidence="3">
    <location>
        <begin position="9"/>
        <end position="142"/>
    </location>
</feature>
<dbReference type="GO" id="GO:0009247">
    <property type="term" value="P:glycolipid biosynthetic process"/>
    <property type="evidence" value="ECO:0007669"/>
    <property type="project" value="TreeGrafter"/>
</dbReference>
<dbReference type="InterPro" id="IPR051276">
    <property type="entry name" value="Saccharopine_DH-like_oxidrdct"/>
</dbReference>
<keyword evidence="2" id="KW-1133">Transmembrane helix</keyword>
<dbReference type="AlphaFoldDB" id="A0AAE0RMP4"/>
<evidence type="ECO:0000313" key="4">
    <source>
        <dbReference type="EMBL" id="KAK3576277.1"/>
    </source>
</evidence>
<reference evidence="4" key="3">
    <citation type="submission" date="2023-05" db="EMBL/GenBank/DDBJ databases">
        <authorList>
            <person name="Smith C.H."/>
        </authorList>
    </citation>
    <scope>NUCLEOTIDE SEQUENCE</scope>
    <source>
        <strain evidence="4">CHS0354</strain>
        <tissue evidence="4">Mantle</tissue>
    </source>
</reference>
<dbReference type="GO" id="GO:0005739">
    <property type="term" value="C:mitochondrion"/>
    <property type="evidence" value="ECO:0007669"/>
    <property type="project" value="TreeGrafter"/>
</dbReference>
<evidence type="ECO:0000256" key="2">
    <source>
        <dbReference type="SAM" id="Phobius"/>
    </source>
</evidence>
<dbReference type="GO" id="GO:0005886">
    <property type="term" value="C:plasma membrane"/>
    <property type="evidence" value="ECO:0007669"/>
    <property type="project" value="TreeGrafter"/>
</dbReference>
<comment type="caution">
    <text evidence="4">The sequence shown here is derived from an EMBL/GenBank/DDBJ whole genome shotgun (WGS) entry which is preliminary data.</text>
</comment>
<name>A0AAE0RMP4_9BIVA</name>
<evidence type="ECO:0000256" key="1">
    <source>
        <dbReference type="ARBA" id="ARBA00038048"/>
    </source>
</evidence>
<dbReference type="Gene3D" id="3.40.50.720">
    <property type="entry name" value="NAD(P)-binding Rossmann-like Domain"/>
    <property type="match status" value="1"/>
</dbReference>
<comment type="similarity">
    <text evidence="1">Belongs to the saccharopine dehydrogenase family.</text>
</comment>
<dbReference type="GO" id="GO:0005811">
    <property type="term" value="C:lipid droplet"/>
    <property type="evidence" value="ECO:0007669"/>
    <property type="project" value="TreeGrafter"/>
</dbReference>
<proteinExistence type="inferred from homology"/>
<dbReference type="PANTHER" id="PTHR12286:SF5">
    <property type="entry name" value="SACCHAROPINE DEHYDROGENASE-LIKE OXIDOREDUCTASE"/>
    <property type="match status" value="1"/>
</dbReference>
<feature type="transmembrane region" description="Helical" evidence="2">
    <location>
        <begin position="279"/>
        <end position="297"/>
    </location>
</feature>